<dbReference type="CDD" id="cd00082">
    <property type="entry name" value="HisKA"/>
    <property type="match status" value="1"/>
</dbReference>
<evidence type="ECO:0000256" key="7">
    <source>
        <dbReference type="ARBA" id="ARBA00022741"/>
    </source>
</evidence>
<evidence type="ECO:0000256" key="12">
    <source>
        <dbReference type="PROSITE-ProRule" id="PRU00169"/>
    </source>
</evidence>
<dbReference type="Gene3D" id="1.10.287.130">
    <property type="match status" value="1"/>
</dbReference>
<dbReference type="InterPro" id="IPR013655">
    <property type="entry name" value="PAS_fold_3"/>
</dbReference>
<keyword evidence="11" id="KW-0472">Membrane</keyword>
<evidence type="ECO:0000256" key="5">
    <source>
        <dbReference type="ARBA" id="ARBA00022679"/>
    </source>
</evidence>
<dbReference type="SUPFAM" id="SSF52172">
    <property type="entry name" value="CheY-like"/>
    <property type="match status" value="1"/>
</dbReference>
<keyword evidence="5" id="KW-0808">Transferase</keyword>
<accession>A0A413H1D2</accession>
<evidence type="ECO:0000256" key="9">
    <source>
        <dbReference type="ARBA" id="ARBA00022840"/>
    </source>
</evidence>
<keyword evidence="8" id="KW-0418">Kinase</keyword>
<dbReference type="Pfam" id="PF00072">
    <property type="entry name" value="Response_reg"/>
    <property type="match status" value="1"/>
</dbReference>
<comment type="caution">
    <text evidence="15">The sequence shown here is derived from an EMBL/GenBank/DDBJ whole genome shotgun (WGS) entry which is preliminary data.</text>
</comment>
<keyword evidence="4 12" id="KW-0597">Phosphoprotein</keyword>
<dbReference type="InterPro" id="IPR005467">
    <property type="entry name" value="His_kinase_dom"/>
</dbReference>
<dbReference type="PRINTS" id="PR00344">
    <property type="entry name" value="BCTRLSENSOR"/>
</dbReference>
<dbReference type="GO" id="GO:0005524">
    <property type="term" value="F:ATP binding"/>
    <property type="evidence" value="ECO:0007669"/>
    <property type="project" value="UniProtKB-KW"/>
</dbReference>
<dbReference type="OrthoDB" id="9796457at2"/>
<dbReference type="InterPro" id="IPR036890">
    <property type="entry name" value="HATPase_C_sf"/>
</dbReference>
<dbReference type="InterPro" id="IPR036097">
    <property type="entry name" value="HisK_dim/P_sf"/>
</dbReference>
<feature type="modified residue" description="4-aspartylphosphate" evidence="12">
    <location>
        <position position="588"/>
    </location>
</feature>
<dbReference type="CDD" id="cd17546">
    <property type="entry name" value="REC_hyHK_CKI1_RcsC-like"/>
    <property type="match status" value="1"/>
</dbReference>
<evidence type="ECO:0000256" key="11">
    <source>
        <dbReference type="ARBA" id="ARBA00023136"/>
    </source>
</evidence>
<evidence type="ECO:0000256" key="10">
    <source>
        <dbReference type="ARBA" id="ARBA00022989"/>
    </source>
</evidence>
<organism evidence="15 16">
    <name type="scientific">Bacteroides stercorirosoris</name>
    <dbReference type="NCBI Taxonomy" id="871324"/>
    <lineage>
        <taxon>Bacteria</taxon>
        <taxon>Pseudomonadati</taxon>
        <taxon>Bacteroidota</taxon>
        <taxon>Bacteroidia</taxon>
        <taxon>Bacteroidales</taxon>
        <taxon>Bacteroidaceae</taxon>
        <taxon>Bacteroides</taxon>
    </lineage>
</organism>
<reference evidence="15 16" key="1">
    <citation type="submission" date="2018-08" db="EMBL/GenBank/DDBJ databases">
        <title>A genome reference for cultivated species of the human gut microbiota.</title>
        <authorList>
            <person name="Zou Y."/>
            <person name="Xue W."/>
            <person name="Luo G."/>
        </authorList>
    </citation>
    <scope>NUCLEOTIDE SEQUENCE [LARGE SCALE GENOMIC DNA]</scope>
    <source>
        <strain evidence="15 16">OF03-9BH</strain>
    </source>
</reference>
<evidence type="ECO:0000256" key="1">
    <source>
        <dbReference type="ARBA" id="ARBA00000085"/>
    </source>
</evidence>
<dbReference type="SMART" id="SM00388">
    <property type="entry name" value="HisKA"/>
    <property type="match status" value="1"/>
</dbReference>
<evidence type="ECO:0000256" key="4">
    <source>
        <dbReference type="ARBA" id="ARBA00022553"/>
    </source>
</evidence>
<dbReference type="InterPro" id="IPR003661">
    <property type="entry name" value="HisK_dim/P_dom"/>
</dbReference>
<comment type="catalytic activity">
    <reaction evidence="1">
        <text>ATP + protein L-histidine = ADP + protein N-phospho-L-histidine.</text>
        <dbReference type="EC" id="2.7.13.3"/>
    </reaction>
</comment>
<evidence type="ECO:0000259" key="13">
    <source>
        <dbReference type="PROSITE" id="PS50109"/>
    </source>
</evidence>
<dbReference type="Pfam" id="PF08447">
    <property type="entry name" value="PAS_3"/>
    <property type="match status" value="1"/>
</dbReference>
<dbReference type="Pfam" id="PF02518">
    <property type="entry name" value="HATPase_c"/>
    <property type="match status" value="1"/>
</dbReference>
<sequence length="653" mass="74203">MIHIVSMAQDKIKMHESLSATVGENESLEQIKENFLKVKSVLAAHQIALWEINIVTLECTFTEEYFASLGLDKVGIHFRNLEEFFNFVHPDDKHLVSFDGFQQKLEGFEEATLLRIRCVGAHGEIVWLEDRLLSVETDGDGKPERLLCYTVNVTEQCEREAHILRIEERNRKIIEALPEFIFILDDNFFITDVLMSSDTVLLHPVNQLKGADGRSIYSPEVSDLFLRNIHQCLEDGQLKEIEYPLDVDNCERHYFQARISPFEGNKVMALIHDIGDRVQRSNELIEAKQRAEEADRMKSVFLANMSHEIRTPLNAIVGFSEIIALTEDEKEKAEYLNIIQKNSNLLLQLINDILDLSRIESGKSEMNIQLTEMTGLIDEVEKVHRLKMKTGIRFEVVRPDEEIWIMVDRNRITQVLFNFLSNAIKNTCEGSITLGLAMEGEWLKVYVTDTGCGIPREKLPLIFNRFEKLNDFVQGTGLGLPICQSIVERLGGKISVESEVGVGSTFVMTLPYQQSLFASDAGAVGANVTDMGHRVDGRKKILIAEDTESNFMQINILLKKDYTISWVTNGEEAVNSFLRERPDLILMDIRMPVMNGIQATEKIRAITLDLPIVAVTANAFLIEQQQALAAGCNDIIAKPYTYEKLKETIIKYI</sequence>
<dbReference type="GO" id="GO:0005886">
    <property type="term" value="C:plasma membrane"/>
    <property type="evidence" value="ECO:0007669"/>
    <property type="project" value="TreeGrafter"/>
</dbReference>
<dbReference type="Gene3D" id="3.30.565.10">
    <property type="entry name" value="Histidine kinase-like ATPase, C-terminal domain"/>
    <property type="match status" value="1"/>
</dbReference>
<dbReference type="InterPro" id="IPR035965">
    <property type="entry name" value="PAS-like_dom_sf"/>
</dbReference>
<dbReference type="InterPro" id="IPR004358">
    <property type="entry name" value="Sig_transdc_His_kin-like_C"/>
</dbReference>
<name>A0A413H1D2_9BACE</name>
<dbReference type="InterPro" id="IPR003594">
    <property type="entry name" value="HATPase_dom"/>
</dbReference>
<evidence type="ECO:0000259" key="14">
    <source>
        <dbReference type="PROSITE" id="PS50110"/>
    </source>
</evidence>
<dbReference type="GO" id="GO:0000155">
    <property type="term" value="F:phosphorelay sensor kinase activity"/>
    <property type="evidence" value="ECO:0007669"/>
    <property type="project" value="InterPro"/>
</dbReference>
<dbReference type="InterPro" id="IPR001789">
    <property type="entry name" value="Sig_transdc_resp-reg_receiver"/>
</dbReference>
<dbReference type="InterPro" id="IPR011006">
    <property type="entry name" value="CheY-like_superfamily"/>
</dbReference>
<dbReference type="Proteomes" id="UP000286075">
    <property type="component" value="Unassembled WGS sequence"/>
</dbReference>
<dbReference type="SUPFAM" id="SSF55785">
    <property type="entry name" value="PYP-like sensor domain (PAS domain)"/>
    <property type="match status" value="2"/>
</dbReference>
<dbReference type="SUPFAM" id="SSF55874">
    <property type="entry name" value="ATPase domain of HSP90 chaperone/DNA topoisomerase II/histidine kinase"/>
    <property type="match status" value="1"/>
</dbReference>
<dbReference type="SMART" id="SM00448">
    <property type="entry name" value="REC"/>
    <property type="match status" value="1"/>
</dbReference>
<dbReference type="PANTHER" id="PTHR43047">
    <property type="entry name" value="TWO-COMPONENT HISTIDINE PROTEIN KINASE"/>
    <property type="match status" value="1"/>
</dbReference>
<gene>
    <name evidence="15" type="ORF">DXA68_16585</name>
</gene>
<dbReference type="EC" id="2.7.13.3" evidence="3"/>
<dbReference type="PROSITE" id="PS50109">
    <property type="entry name" value="HIS_KIN"/>
    <property type="match status" value="1"/>
</dbReference>
<dbReference type="PANTHER" id="PTHR43047:SF72">
    <property type="entry name" value="OSMOSENSING HISTIDINE PROTEIN KINASE SLN1"/>
    <property type="match status" value="1"/>
</dbReference>
<feature type="domain" description="Response regulatory" evidence="14">
    <location>
        <begin position="540"/>
        <end position="653"/>
    </location>
</feature>
<keyword evidence="10" id="KW-1133">Transmembrane helix</keyword>
<evidence type="ECO:0000313" key="16">
    <source>
        <dbReference type="Proteomes" id="UP000286075"/>
    </source>
</evidence>
<dbReference type="Gene3D" id="3.30.450.20">
    <property type="entry name" value="PAS domain"/>
    <property type="match status" value="2"/>
</dbReference>
<evidence type="ECO:0000256" key="3">
    <source>
        <dbReference type="ARBA" id="ARBA00012438"/>
    </source>
</evidence>
<evidence type="ECO:0000313" key="15">
    <source>
        <dbReference type="EMBL" id="RGX77238.1"/>
    </source>
</evidence>
<dbReference type="FunFam" id="3.30.565.10:FF:000006">
    <property type="entry name" value="Sensor histidine kinase WalK"/>
    <property type="match status" value="1"/>
</dbReference>
<feature type="domain" description="Histidine kinase" evidence="13">
    <location>
        <begin position="304"/>
        <end position="514"/>
    </location>
</feature>
<proteinExistence type="predicted"/>
<keyword evidence="9" id="KW-0067">ATP-binding</keyword>
<dbReference type="Pfam" id="PF00512">
    <property type="entry name" value="HisKA"/>
    <property type="match status" value="1"/>
</dbReference>
<comment type="subcellular location">
    <subcellularLocation>
        <location evidence="2">Membrane</location>
    </subcellularLocation>
</comment>
<dbReference type="PROSITE" id="PS50110">
    <property type="entry name" value="RESPONSE_REGULATORY"/>
    <property type="match status" value="1"/>
</dbReference>
<dbReference type="EMBL" id="QSCF01000030">
    <property type="protein sequence ID" value="RGX77238.1"/>
    <property type="molecule type" value="Genomic_DNA"/>
</dbReference>
<keyword evidence="6" id="KW-0812">Transmembrane</keyword>
<dbReference type="SMART" id="SM00387">
    <property type="entry name" value="HATPase_c"/>
    <property type="match status" value="1"/>
</dbReference>
<evidence type="ECO:0000256" key="2">
    <source>
        <dbReference type="ARBA" id="ARBA00004370"/>
    </source>
</evidence>
<evidence type="ECO:0000256" key="8">
    <source>
        <dbReference type="ARBA" id="ARBA00022777"/>
    </source>
</evidence>
<dbReference type="AlphaFoldDB" id="A0A413H1D2"/>
<evidence type="ECO:0000256" key="6">
    <source>
        <dbReference type="ARBA" id="ARBA00022692"/>
    </source>
</evidence>
<keyword evidence="7" id="KW-0547">Nucleotide-binding</keyword>
<dbReference type="FunFam" id="1.10.287.130:FF:000004">
    <property type="entry name" value="Ethylene receptor 1"/>
    <property type="match status" value="1"/>
</dbReference>
<protein>
    <recommendedName>
        <fullName evidence="3">histidine kinase</fullName>
        <ecNumber evidence="3">2.7.13.3</ecNumber>
    </recommendedName>
</protein>
<dbReference type="Gene3D" id="3.40.50.2300">
    <property type="match status" value="1"/>
</dbReference>
<dbReference type="SUPFAM" id="SSF47384">
    <property type="entry name" value="Homodimeric domain of signal transducing histidine kinase"/>
    <property type="match status" value="1"/>
</dbReference>
<dbReference type="GO" id="GO:0009927">
    <property type="term" value="F:histidine phosphotransfer kinase activity"/>
    <property type="evidence" value="ECO:0007669"/>
    <property type="project" value="TreeGrafter"/>
</dbReference>